<proteinExistence type="predicted"/>
<evidence type="ECO:0000256" key="2">
    <source>
        <dbReference type="ARBA" id="ARBA00012483"/>
    </source>
</evidence>
<dbReference type="Proteomes" id="UP001642487">
    <property type="component" value="Chromosome 10"/>
</dbReference>
<accession>A0ABP0XX27</accession>
<evidence type="ECO:0000256" key="4">
    <source>
        <dbReference type="ARBA" id="ARBA00022771"/>
    </source>
</evidence>
<dbReference type="InterPro" id="IPR001841">
    <property type="entry name" value="Znf_RING"/>
</dbReference>
<evidence type="ECO:0000256" key="6">
    <source>
        <dbReference type="PROSITE-ProRule" id="PRU00175"/>
    </source>
</evidence>
<sequence length="227" mass="25550">MSTAGAAASATSGLHCEVWQPQDFSETPCSSSSSSQSQPPEFFIDFYVSSYATQGDEIISTLRYKNFRQRCDVLTQDSFSWSAISSMLSETDVPYHLQPFFIHQISIRARGIATEPINALSRTIPMVVELMLPEEAMEDSGYRSDTHLGIGSGRASRASIQEMERIEIDGVLGDCVICLDEIDSVGYEIDAVRMPCLHFYHRNCIHKWLELSNRCPLCRFQMPLEEE</sequence>
<keyword evidence="9" id="KW-1185">Reference proteome</keyword>
<protein>
    <recommendedName>
        <fullName evidence="2">RING-type E3 ubiquitin transferase</fullName>
        <ecNumber evidence="2">2.3.2.27</ecNumber>
    </recommendedName>
</protein>
<feature type="domain" description="RING-type" evidence="7">
    <location>
        <begin position="175"/>
        <end position="219"/>
    </location>
</feature>
<organism evidence="8 9">
    <name type="scientific">Citrullus colocynthis</name>
    <name type="common">colocynth</name>
    <dbReference type="NCBI Taxonomy" id="252529"/>
    <lineage>
        <taxon>Eukaryota</taxon>
        <taxon>Viridiplantae</taxon>
        <taxon>Streptophyta</taxon>
        <taxon>Embryophyta</taxon>
        <taxon>Tracheophyta</taxon>
        <taxon>Spermatophyta</taxon>
        <taxon>Magnoliopsida</taxon>
        <taxon>eudicotyledons</taxon>
        <taxon>Gunneridae</taxon>
        <taxon>Pentapetalae</taxon>
        <taxon>rosids</taxon>
        <taxon>fabids</taxon>
        <taxon>Cucurbitales</taxon>
        <taxon>Cucurbitaceae</taxon>
        <taxon>Benincaseae</taxon>
        <taxon>Citrullus</taxon>
    </lineage>
</organism>
<evidence type="ECO:0000313" key="9">
    <source>
        <dbReference type="Proteomes" id="UP001642487"/>
    </source>
</evidence>
<dbReference type="InterPro" id="IPR013083">
    <property type="entry name" value="Znf_RING/FYVE/PHD"/>
</dbReference>
<dbReference type="SMART" id="SM00184">
    <property type="entry name" value="RING"/>
    <property type="match status" value="1"/>
</dbReference>
<dbReference type="EC" id="2.3.2.27" evidence="2"/>
<dbReference type="SUPFAM" id="SSF57850">
    <property type="entry name" value="RING/U-box"/>
    <property type="match status" value="1"/>
</dbReference>
<keyword evidence="3" id="KW-0479">Metal-binding</keyword>
<dbReference type="Pfam" id="PF13639">
    <property type="entry name" value="zf-RING_2"/>
    <property type="match status" value="1"/>
</dbReference>
<evidence type="ECO:0000256" key="1">
    <source>
        <dbReference type="ARBA" id="ARBA00000900"/>
    </source>
</evidence>
<reference evidence="8 9" key="1">
    <citation type="submission" date="2024-03" db="EMBL/GenBank/DDBJ databases">
        <authorList>
            <person name="Gkanogiannis A."/>
            <person name="Becerra Lopez-Lavalle L."/>
        </authorList>
    </citation>
    <scope>NUCLEOTIDE SEQUENCE [LARGE SCALE GENOMIC DNA]</scope>
</reference>
<evidence type="ECO:0000256" key="3">
    <source>
        <dbReference type="ARBA" id="ARBA00022723"/>
    </source>
</evidence>
<keyword evidence="5" id="KW-0862">Zinc</keyword>
<dbReference type="PANTHER" id="PTHR15710">
    <property type="entry name" value="E3 UBIQUITIN-PROTEIN LIGASE PRAJA"/>
    <property type="match status" value="1"/>
</dbReference>
<dbReference type="InterPro" id="IPR011016">
    <property type="entry name" value="Znf_RING-CH"/>
</dbReference>
<comment type="catalytic activity">
    <reaction evidence="1">
        <text>S-ubiquitinyl-[E2 ubiquitin-conjugating enzyme]-L-cysteine + [acceptor protein]-L-lysine = [E2 ubiquitin-conjugating enzyme]-L-cysteine + N(6)-ubiquitinyl-[acceptor protein]-L-lysine.</text>
        <dbReference type="EC" id="2.3.2.27"/>
    </reaction>
</comment>
<evidence type="ECO:0000259" key="7">
    <source>
        <dbReference type="PROSITE" id="PS50089"/>
    </source>
</evidence>
<dbReference type="SMART" id="SM00744">
    <property type="entry name" value="RINGv"/>
    <property type="match status" value="1"/>
</dbReference>
<dbReference type="PANTHER" id="PTHR15710:SF196">
    <property type="entry name" value="F6A14.12 PROTEIN-RELATED"/>
    <property type="match status" value="1"/>
</dbReference>
<dbReference type="EMBL" id="OZ021744">
    <property type="protein sequence ID" value="CAK9312055.1"/>
    <property type="molecule type" value="Genomic_DNA"/>
</dbReference>
<evidence type="ECO:0000313" key="8">
    <source>
        <dbReference type="EMBL" id="CAK9312055.1"/>
    </source>
</evidence>
<keyword evidence="4 6" id="KW-0863">Zinc-finger</keyword>
<gene>
    <name evidence="8" type="ORF">CITCOLO1_LOCUS3731</name>
</gene>
<evidence type="ECO:0000256" key="5">
    <source>
        <dbReference type="ARBA" id="ARBA00022833"/>
    </source>
</evidence>
<dbReference type="PROSITE" id="PS50089">
    <property type="entry name" value="ZF_RING_2"/>
    <property type="match status" value="1"/>
</dbReference>
<dbReference type="Gene3D" id="3.30.40.10">
    <property type="entry name" value="Zinc/RING finger domain, C3HC4 (zinc finger)"/>
    <property type="match status" value="1"/>
</dbReference>
<name>A0ABP0XX27_9ROSI</name>